<accession>A0AAW1Z319</accession>
<proteinExistence type="predicted"/>
<dbReference type="Proteomes" id="UP001479290">
    <property type="component" value="Unassembled WGS sequence"/>
</dbReference>
<protein>
    <submittedName>
        <fullName evidence="1">Uncharacterized protein</fullName>
    </submittedName>
</protein>
<organism evidence="1 2">
    <name type="scientific">Culter alburnus</name>
    <name type="common">Topmouth culter</name>
    <dbReference type="NCBI Taxonomy" id="194366"/>
    <lineage>
        <taxon>Eukaryota</taxon>
        <taxon>Metazoa</taxon>
        <taxon>Chordata</taxon>
        <taxon>Craniata</taxon>
        <taxon>Vertebrata</taxon>
        <taxon>Euteleostomi</taxon>
        <taxon>Actinopterygii</taxon>
        <taxon>Neopterygii</taxon>
        <taxon>Teleostei</taxon>
        <taxon>Ostariophysi</taxon>
        <taxon>Cypriniformes</taxon>
        <taxon>Xenocyprididae</taxon>
        <taxon>Xenocypridinae</taxon>
        <taxon>Culter</taxon>
    </lineage>
</organism>
<evidence type="ECO:0000313" key="2">
    <source>
        <dbReference type="Proteomes" id="UP001479290"/>
    </source>
</evidence>
<comment type="caution">
    <text evidence="1">The sequence shown here is derived from an EMBL/GenBank/DDBJ whole genome shotgun (WGS) entry which is preliminary data.</text>
</comment>
<reference evidence="1 2" key="1">
    <citation type="submission" date="2024-05" db="EMBL/GenBank/DDBJ databases">
        <title>A high-quality chromosomal-level genome assembly of Topmouth culter (Culter alburnus).</title>
        <authorList>
            <person name="Zhao H."/>
        </authorList>
    </citation>
    <scope>NUCLEOTIDE SEQUENCE [LARGE SCALE GENOMIC DNA]</scope>
    <source>
        <strain evidence="1">CATC2023</strain>
        <tissue evidence="1">Muscle</tissue>
    </source>
</reference>
<dbReference type="EMBL" id="JAWDJR010000021">
    <property type="protein sequence ID" value="KAK9955257.1"/>
    <property type="molecule type" value="Genomic_DNA"/>
</dbReference>
<gene>
    <name evidence="1" type="ORF">ABG768_015142</name>
</gene>
<name>A0AAW1Z319_CULAL</name>
<dbReference type="AlphaFoldDB" id="A0AAW1Z319"/>
<sequence length="115" mass="12788">MPRLCTPLSSLEALVTDDQADRERAQIRPPDAISRTVWGAEAAFTPIPGRKRKHNKQKKLKIFSIVLSRGKAVRLIKEQGGETFCCEIILNSLCGEDVLRAAIFVTAFEVCCESK</sequence>
<keyword evidence="2" id="KW-1185">Reference proteome</keyword>
<evidence type="ECO:0000313" key="1">
    <source>
        <dbReference type="EMBL" id="KAK9955257.1"/>
    </source>
</evidence>